<protein>
    <submittedName>
        <fullName evidence="2">DUF3027 domain-containing protein</fullName>
    </submittedName>
</protein>
<dbReference type="Proteomes" id="UP001596039">
    <property type="component" value="Unassembled WGS sequence"/>
</dbReference>
<organism evidence="2 3">
    <name type="scientific">Lysinimonas soli</name>
    <dbReference type="NCBI Taxonomy" id="1074233"/>
    <lineage>
        <taxon>Bacteria</taxon>
        <taxon>Bacillati</taxon>
        <taxon>Actinomycetota</taxon>
        <taxon>Actinomycetes</taxon>
        <taxon>Micrococcales</taxon>
        <taxon>Microbacteriaceae</taxon>
        <taxon>Lysinimonas</taxon>
    </lineage>
</organism>
<evidence type="ECO:0000256" key="1">
    <source>
        <dbReference type="SAM" id="MobiDB-lite"/>
    </source>
</evidence>
<keyword evidence="3" id="KW-1185">Reference proteome</keyword>
<dbReference type="EMBL" id="JBHSMG010000001">
    <property type="protein sequence ID" value="MFC5500640.1"/>
    <property type="molecule type" value="Genomic_DNA"/>
</dbReference>
<proteinExistence type="predicted"/>
<reference evidence="3" key="1">
    <citation type="journal article" date="2019" name="Int. J. Syst. Evol. Microbiol.">
        <title>The Global Catalogue of Microorganisms (GCM) 10K type strain sequencing project: providing services to taxonomists for standard genome sequencing and annotation.</title>
        <authorList>
            <consortium name="The Broad Institute Genomics Platform"/>
            <consortium name="The Broad Institute Genome Sequencing Center for Infectious Disease"/>
            <person name="Wu L."/>
            <person name="Ma J."/>
        </authorList>
    </citation>
    <scope>NUCLEOTIDE SEQUENCE [LARGE SCALE GENOMIC DNA]</scope>
    <source>
        <strain evidence="3">CGMCC 4.6997</strain>
    </source>
</reference>
<sequence>MSDTELVDLARAGLLEVTPASTVGEMLEQSTDDQGVTTVLFAATMLGYPGWHWTVSLARVPGESPTVLEAELLPGEGALLAPDWVPWSERLDDYKAAQAAIAAGELAAGGASDESAELDDEDDDLGDDLDELDDDDDDHDEHGDDDLGDDPDDGIDFESDAVLAELPIEEFIEGELAVPASMGDDEQDEADPESDEDGPEPPAAPVRKQRAKKEQ</sequence>
<dbReference type="InterPro" id="IPR021391">
    <property type="entry name" value="DUF3027"/>
</dbReference>
<accession>A0ABW0NK30</accession>
<name>A0ABW0NK30_9MICO</name>
<evidence type="ECO:0000313" key="3">
    <source>
        <dbReference type="Proteomes" id="UP001596039"/>
    </source>
</evidence>
<dbReference type="RefSeq" id="WP_386738232.1">
    <property type="nucleotide sequence ID" value="NZ_JBHSMG010000001.1"/>
</dbReference>
<dbReference type="Pfam" id="PF11228">
    <property type="entry name" value="DUF3027"/>
    <property type="match status" value="1"/>
</dbReference>
<feature type="compositionally biased region" description="Acidic residues" evidence="1">
    <location>
        <begin position="114"/>
        <end position="159"/>
    </location>
</feature>
<feature type="region of interest" description="Disordered" evidence="1">
    <location>
        <begin position="106"/>
        <end position="215"/>
    </location>
</feature>
<gene>
    <name evidence="2" type="ORF">ACFPJ4_00135</name>
</gene>
<evidence type="ECO:0000313" key="2">
    <source>
        <dbReference type="EMBL" id="MFC5500640.1"/>
    </source>
</evidence>
<feature type="compositionally biased region" description="Acidic residues" evidence="1">
    <location>
        <begin position="183"/>
        <end position="199"/>
    </location>
</feature>
<comment type="caution">
    <text evidence="2">The sequence shown here is derived from an EMBL/GenBank/DDBJ whole genome shotgun (WGS) entry which is preliminary data.</text>
</comment>